<dbReference type="Gene3D" id="3.50.50.60">
    <property type="entry name" value="FAD/NAD(P)-binding domain"/>
    <property type="match status" value="1"/>
</dbReference>
<evidence type="ECO:0000256" key="2">
    <source>
        <dbReference type="ARBA" id="ARBA00022630"/>
    </source>
</evidence>
<keyword evidence="7" id="KW-1185">Reference proteome</keyword>
<sequence>MPDTDYDVIIIGAGGAGLAAAIEATDAGARVLLVDAGAKAGGSTALSGGVYWASGTSLQRQAGVEDDADSQFRYYMTVNQYKVDPALVRRYCDMSGPTFEWMVDLGINFPLDNLYVSGVDKIRRGHRAGGHGAEIAEVLEGALSGRSVDLATQTRVEGLIVEDGRIAGVEVAGAAVRAGAVVIASGGFGNNRRLWAELYPSAAKQGALAWYIGADECRGDGLEMARRTGADLVGFDRGLLLMTPGFAEDVESYLPPWVMHVTHEGRRFIDESTEYSVLSEVLSTQTAGECFAVFDEASRAASKAHPAPNWAADRLAEFARKGPLVAADTLPELAEKLGVRPDTMVTTAERYSNDARAGQDTAFFKDPAHLRPVETPPFYGVRIRPAIVCWTGTGLRIDAEARVLDRADRWIPNLFAAGETTGGFAGPCYAGGGASVGNAVIFGRVAGANAARVAAGR</sequence>
<dbReference type="GO" id="GO:0016491">
    <property type="term" value="F:oxidoreductase activity"/>
    <property type="evidence" value="ECO:0007669"/>
    <property type="project" value="UniProtKB-KW"/>
</dbReference>
<keyword evidence="2" id="KW-0285">Flavoprotein</keyword>
<dbReference type="InterPro" id="IPR003953">
    <property type="entry name" value="FAD-dep_OxRdtase_2_FAD-bd"/>
</dbReference>
<dbReference type="InterPro" id="IPR050315">
    <property type="entry name" value="FAD-oxidoreductase_2"/>
</dbReference>
<dbReference type="SUPFAM" id="SSF56425">
    <property type="entry name" value="Succinate dehydrogenase/fumarate reductase flavoprotein, catalytic domain"/>
    <property type="match status" value="1"/>
</dbReference>
<dbReference type="OrthoDB" id="3178130at2"/>
<dbReference type="PANTHER" id="PTHR43400">
    <property type="entry name" value="FUMARATE REDUCTASE"/>
    <property type="match status" value="1"/>
</dbReference>
<dbReference type="PRINTS" id="PR00368">
    <property type="entry name" value="FADPNR"/>
</dbReference>
<reference evidence="6 7" key="1">
    <citation type="submission" date="2018-03" db="EMBL/GenBank/DDBJ databases">
        <authorList>
            <person name="Keele B.F."/>
        </authorList>
    </citation>
    <scope>NUCLEOTIDE SEQUENCE [LARGE SCALE GENOMIC DNA]</scope>
    <source>
        <strain evidence="6 7">CECT 8504</strain>
    </source>
</reference>
<evidence type="ECO:0000256" key="4">
    <source>
        <dbReference type="ARBA" id="ARBA00023002"/>
    </source>
</evidence>
<evidence type="ECO:0000259" key="5">
    <source>
        <dbReference type="Pfam" id="PF00890"/>
    </source>
</evidence>
<dbReference type="InterPro" id="IPR036188">
    <property type="entry name" value="FAD/NAD-bd_sf"/>
</dbReference>
<evidence type="ECO:0000256" key="3">
    <source>
        <dbReference type="ARBA" id="ARBA00022827"/>
    </source>
</evidence>
<dbReference type="GO" id="GO:0008202">
    <property type="term" value="P:steroid metabolic process"/>
    <property type="evidence" value="ECO:0007669"/>
    <property type="project" value="UniProtKB-ARBA"/>
</dbReference>
<evidence type="ECO:0000313" key="6">
    <source>
        <dbReference type="EMBL" id="SPJ26046.1"/>
    </source>
</evidence>
<dbReference type="InterPro" id="IPR027477">
    <property type="entry name" value="Succ_DH/fumarate_Rdtase_cat_sf"/>
</dbReference>
<gene>
    <name evidence="6" type="primary">ifcA</name>
    <name evidence="6" type="ORF">PAA8504_03902</name>
</gene>
<proteinExistence type="predicted"/>
<dbReference type="RefSeq" id="WP_108895763.1">
    <property type="nucleotide sequence ID" value="NZ_ONZF01000013.1"/>
</dbReference>
<dbReference type="PRINTS" id="PR00411">
    <property type="entry name" value="PNDRDTASEI"/>
</dbReference>
<evidence type="ECO:0000256" key="1">
    <source>
        <dbReference type="ARBA" id="ARBA00001974"/>
    </source>
</evidence>
<dbReference type="EC" id="1.3.5.4" evidence="6"/>
<comment type="cofactor">
    <cofactor evidence="1">
        <name>FAD</name>
        <dbReference type="ChEBI" id="CHEBI:57692"/>
    </cofactor>
</comment>
<dbReference type="Pfam" id="PF00890">
    <property type="entry name" value="FAD_binding_2"/>
    <property type="match status" value="1"/>
</dbReference>
<organism evidence="6 7">
    <name type="scientific">Palleronia abyssalis</name>
    <dbReference type="NCBI Taxonomy" id="1501240"/>
    <lineage>
        <taxon>Bacteria</taxon>
        <taxon>Pseudomonadati</taxon>
        <taxon>Pseudomonadota</taxon>
        <taxon>Alphaproteobacteria</taxon>
        <taxon>Rhodobacterales</taxon>
        <taxon>Roseobacteraceae</taxon>
        <taxon>Palleronia</taxon>
    </lineage>
</organism>
<dbReference type="Gene3D" id="3.90.700.10">
    <property type="entry name" value="Succinate dehydrogenase/fumarate reductase flavoprotein, catalytic domain"/>
    <property type="match status" value="1"/>
</dbReference>
<accession>A0A2R8C167</accession>
<dbReference type="EMBL" id="ONZF01000013">
    <property type="protein sequence ID" value="SPJ26046.1"/>
    <property type="molecule type" value="Genomic_DNA"/>
</dbReference>
<keyword evidence="3" id="KW-0274">FAD</keyword>
<protein>
    <submittedName>
        <fullName evidence="6">Fumarate reductase flavoprotein subunit</fullName>
        <ecNumber evidence="6">1.3.5.4</ecNumber>
    </submittedName>
</protein>
<feature type="domain" description="FAD-dependent oxidoreductase 2 FAD-binding" evidence="5">
    <location>
        <begin position="7"/>
        <end position="436"/>
    </location>
</feature>
<dbReference type="Proteomes" id="UP000244912">
    <property type="component" value="Unassembled WGS sequence"/>
</dbReference>
<dbReference type="PANTHER" id="PTHR43400:SF10">
    <property type="entry name" value="3-OXOSTEROID 1-DEHYDROGENASE"/>
    <property type="match status" value="1"/>
</dbReference>
<name>A0A2R8C167_9RHOB</name>
<dbReference type="AlphaFoldDB" id="A0A2R8C167"/>
<evidence type="ECO:0000313" key="7">
    <source>
        <dbReference type="Proteomes" id="UP000244912"/>
    </source>
</evidence>
<keyword evidence="4 6" id="KW-0560">Oxidoreductase</keyword>
<dbReference type="SUPFAM" id="SSF51905">
    <property type="entry name" value="FAD/NAD(P)-binding domain"/>
    <property type="match status" value="1"/>
</dbReference>